<dbReference type="OrthoDB" id="3583708at2759"/>
<name>A0A507AI24_9PEZI</name>
<dbReference type="AlphaFoldDB" id="A0A507AI24"/>
<dbReference type="InParanoid" id="A0A507AI24"/>
<comment type="caution">
    <text evidence="1">The sequence shown here is derived from an EMBL/GenBank/DDBJ whole genome shotgun (WGS) entry which is preliminary data.</text>
</comment>
<evidence type="ECO:0000313" key="2">
    <source>
        <dbReference type="Proteomes" id="UP000319257"/>
    </source>
</evidence>
<dbReference type="Proteomes" id="UP000319257">
    <property type="component" value="Unassembled WGS sequence"/>
</dbReference>
<reference evidence="1 2" key="1">
    <citation type="submission" date="2019-06" db="EMBL/GenBank/DDBJ databases">
        <title>Draft genome sequence of the filamentous fungus Phialemoniopsis curvata isolated from diesel fuel.</title>
        <authorList>
            <person name="Varaljay V.A."/>
            <person name="Lyon W.J."/>
            <person name="Crouch A.L."/>
            <person name="Drake C.E."/>
            <person name="Hollomon J.M."/>
            <person name="Nadeau L.J."/>
            <person name="Nunn H.S."/>
            <person name="Stevenson B.S."/>
            <person name="Bojanowski C.L."/>
            <person name="Crookes-Goodson W.J."/>
        </authorList>
    </citation>
    <scope>NUCLEOTIDE SEQUENCE [LARGE SCALE GENOMIC DNA]</scope>
    <source>
        <strain evidence="1 2">D216</strain>
    </source>
</reference>
<sequence>MAEKTSSSGPSIGRSVTLHFIGDWGMANFHRICAFLSQQFSDRAGPRTRVATWSMRDGGVEGMQLVHDGEADLCIATPAKLMQTALTGTGLFARTGPMPSLRTLAVLPQRDRMLLAIDPKWGIRSWAELRRKKPALRIATSVDDGTNFIGYVAMRYMEAHGVTEETLKSWGGSYVLTTRPEQAIENMRVGNADAVLQEAIMTPWWRNLMENHSLEPIPSEDGAVARLIAQEGFRRASIRAGFWETIPQEIPTIDFSDFLIIVREDMPEDIAYLLTWCLVERRHELEAQYAHIPPERSPLSYPLDPVAMAKPSIPLHAGARRFYQAGGYLS</sequence>
<organism evidence="1 2">
    <name type="scientific">Thyridium curvatum</name>
    <dbReference type="NCBI Taxonomy" id="1093900"/>
    <lineage>
        <taxon>Eukaryota</taxon>
        <taxon>Fungi</taxon>
        <taxon>Dikarya</taxon>
        <taxon>Ascomycota</taxon>
        <taxon>Pezizomycotina</taxon>
        <taxon>Sordariomycetes</taxon>
        <taxon>Sordariomycetidae</taxon>
        <taxon>Thyridiales</taxon>
        <taxon>Thyridiaceae</taxon>
        <taxon>Thyridium</taxon>
    </lineage>
</organism>
<gene>
    <name evidence="1" type="ORF">E0L32_002219</name>
</gene>
<evidence type="ECO:0008006" key="3">
    <source>
        <dbReference type="Google" id="ProtNLM"/>
    </source>
</evidence>
<protein>
    <recommendedName>
        <fullName evidence="3">SsuA/THI5-like domain-containing protein</fullName>
    </recommendedName>
</protein>
<dbReference type="RefSeq" id="XP_030988434.1">
    <property type="nucleotide sequence ID" value="XM_031136384.1"/>
</dbReference>
<proteinExistence type="predicted"/>
<keyword evidence="2" id="KW-1185">Reference proteome</keyword>
<dbReference type="Pfam" id="PF16868">
    <property type="entry name" value="NMT1_3"/>
    <property type="match status" value="1"/>
</dbReference>
<dbReference type="EMBL" id="SKBQ01000009">
    <property type="protein sequence ID" value="TPX06723.1"/>
    <property type="molecule type" value="Genomic_DNA"/>
</dbReference>
<dbReference type="Gene3D" id="3.40.190.10">
    <property type="entry name" value="Periplasmic binding protein-like II"/>
    <property type="match status" value="2"/>
</dbReference>
<dbReference type="PANTHER" id="PTHR42941">
    <property type="entry name" value="SLL1037 PROTEIN"/>
    <property type="match status" value="1"/>
</dbReference>
<dbReference type="InterPro" id="IPR011852">
    <property type="entry name" value="TRAP_TAXI"/>
</dbReference>
<dbReference type="GeneID" id="41969666"/>
<evidence type="ECO:0000313" key="1">
    <source>
        <dbReference type="EMBL" id="TPX06723.1"/>
    </source>
</evidence>
<dbReference type="SUPFAM" id="SSF53850">
    <property type="entry name" value="Periplasmic binding protein-like II"/>
    <property type="match status" value="1"/>
</dbReference>
<dbReference type="PANTHER" id="PTHR42941:SF1">
    <property type="entry name" value="SLL1037 PROTEIN"/>
    <property type="match status" value="1"/>
</dbReference>
<accession>A0A507AI24</accession>